<dbReference type="InterPro" id="IPR032675">
    <property type="entry name" value="LRR_dom_sf"/>
</dbReference>
<dbReference type="AlphaFoldDB" id="A0A8H5H2K7"/>
<organism evidence="1 2">
    <name type="scientific">Tricholomella constricta</name>
    <dbReference type="NCBI Taxonomy" id="117010"/>
    <lineage>
        <taxon>Eukaryota</taxon>
        <taxon>Fungi</taxon>
        <taxon>Dikarya</taxon>
        <taxon>Basidiomycota</taxon>
        <taxon>Agaricomycotina</taxon>
        <taxon>Agaricomycetes</taxon>
        <taxon>Agaricomycetidae</taxon>
        <taxon>Agaricales</taxon>
        <taxon>Tricholomatineae</taxon>
        <taxon>Lyophyllaceae</taxon>
        <taxon>Tricholomella</taxon>
    </lineage>
</organism>
<evidence type="ECO:0000313" key="1">
    <source>
        <dbReference type="EMBL" id="KAF5375445.1"/>
    </source>
</evidence>
<comment type="caution">
    <text evidence="1">The sequence shown here is derived from an EMBL/GenBank/DDBJ whole genome shotgun (WGS) entry which is preliminary data.</text>
</comment>
<gene>
    <name evidence="1" type="ORF">D9615_007974</name>
</gene>
<dbReference type="EMBL" id="JAACJP010000034">
    <property type="protein sequence ID" value="KAF5375445.1"/>
    <property type="molecule type" value="Genomic_DNA"/>
</dbReference>
<protein>
    <recommendedName>
        <fullName evidence="3">F-box domain-containing protein</fullName>
    </recommendedName>
</protein>
<reference evidence="1 2" key="1">
    <citation type="journal article" date="2020" name="ISME J.">
        <title>Uncovering the hidden diversity of litter-decomposition mechanisms in mushroom-forming fungi.</title>
        <authorList>
            <person name="Floudas D."/>
            <person name="Bentzer J."/>
            <person name="Ahren D."/>
            <person name="Johansson T."/>
            <person name="Persson P."/>
            <person name="Tunlid A."/>
        </authorList>
    </citation>
    <scope>NUCLEOTIDE SEQUENCE [LARGE SCALE GENOMIC DNA]</scope>
    <source>
        <strain evidence="1 2">CBS 661.87</strain>
    </source>
</reference>
<dbReference type="SUPFAM" id="SSF52047">
    <property type="entry name" value="RNI-like"/>
    <property type="match status" value="1"/>
</dbReference>
<evidence type="ECO:0008006" key="3">
    <source>
        <dbReference type="Google" id="ProtNLM"/>
    </source>
</evidence>
<sequence>MASYLSYDILVQVLELLTDDLPSLYHSSLVNWDFNHAASRILYARIQYSPLHRHVLDLKDRGTDFGTSMIASACTAQNAQLVVELEINGFISTRSSPLFILCDTIAHAIEKFINLSKLTLCPITYHQSLFTKTLELLPALTHLRELTVNSSCMGSETAPLLTRIEGLRKLTLRSPGRLILDSLPGWLERLSPTLVGLHLKDNCGSITPGVLKSLVPHVCERLRDLTLGLSYSLTDDDVFSFMAQLPHLERLQLHYPDSMNEQQLKPPKFLPNLTRLKYFAVNYIPTHTRHDVLALCRWVKRIISFSPLEHIRLMCVEPPVSIPFDSLVDHLVKKHHKTLRVLDFGYAYAGVDAAKAVFTSCLQLEEFRISARRGVLDTFQELSPRLARLHTAAFRIRNAKMKKALVDDDLATEIITHGPPSLRRLLVNGAMWEGSWVSGNDADVRFVVRRVRGLGGNTVT</sequence>
<dbReference type="Gene3D" id="3.80.10.10">
    <property type="entry name" value="Ribonuclease Inhibitor"/>
    <property type="match status" value="1"/>
</dbReference>
<name>A0A8H5H2K7_9AGAR</name>
<accession>A0A8H5H2K7</accession>
<evidence type="ECO:0000313" key="2">
    <source>
        <dbReference type="Proteomes" id="UP000565441"/>
    </source>
</evidence>
<keyword evidence="2" id="KW-1185">Reference proteome</keyword>
<dbReference type="OrthoDB" id="3264508at2759"/>
<dbReference type="Proteomes" id="UP000565441">
    <property type="component" value="Unassembled WGS sequence"/>
</dbReference>
<proteinExistence type="predicted"/>